<proteinExistence type="predicted"/>
<keyword evidence="1" id="KW-0732">Signal</keyword>
<accession>A0ABT1WGG8</accession>
<evidence type="ECO:0000256" key="1">
    <source>
        <dbReference type="SAM" id="SignalP"/>
    </source>
</evidence>
<comment type="caution">
    <text evidence="3">The sequence shown here is derived from an EMBL/GenBank/DDBJ whole genome shotgun (WGS) entry which is preliminary data.</text>
</comment>
<sequence>MKLGLKTVAVLYSATLLSACASSNPYYDASKPHHRPDGFVNSDGTRIAKSMDDVLRWYRERFGKTLPPPPGQYRSSYADFKVHPFSKTDWESAGRLSATWLGHATVLLKINDFTVLTDPHFSPRAFPIQWAGPAKRKIESPITVEQLPPIRVVVISHNHYDHLDKNTIVQLARLQPDTVFMVPLGVERTLADWGIENTVALDWWDSAEVDGVPITLVPAHHWSTRTWSDRNETLWGGWVVQHPALRFYFSGDTGYSKDFAEIGKRLGPFDFSAIAVGAYEPRWFMKEQHINPEEAVKVHREVKSSRSLGVHWGTFELTDEALDQPLGDVDQAARRAGLKEGEFVMLEHGQTLRLDKP</sequence>
<reference evidence="3 4" key="1">
    <citation type="submission" date="2022-07" db="EMBL/GenBank/DDBJ databases">
        <authorList>
            <person name="Xamxidin M."/>
            <person name="Wu M."/>
        </authorList>
    </citation>
    <scope>NUCLEOTIDE SEQUENCE [LARGE SCALE GENOMIC DNA]</scope>
    <source>
        <strain evidence="3 4">NBRC 111650</strain>
    </source>
</reference>
<dbReference type="Gene3D" id="3.60.15.10">
    <property type="entry name" value="Ribonuclease Z/Hydroxyacylglutathione hydrolase-like"/>
    <property type="match status" value="1"/>
</dbReference>
<dbReference type="Pfam" id="PF12706">
    <property type="entry name" value="Lactamase_B_2"/>
    <property type="match status" value="1"/>
</dbReference>
<feature type="chain" id="PRO_5047018478" evidence="1">
    <location>
        <begin position="22"/>
        <end position="357"/>
    </location>
</feature>
<dbReference type="InterPro" id="IPR036866">
    <property type="entry name" value="RibonucZ/Hydroxyglut_hydro"/>
</dbReference>
<dbReference type="PROSITE" id="PS51257">
    <property type="entry name" value="PROKAR_LIPOPROTEIN"/>
    <property type="match status" value="1"/>
</dbReference>
<evidence type="ECO:0000313" key="4">
    <source>
        <dbReference type="Proteomes" id="UP001204142"/>
    </source>
</evidence>
<protein>
    <submittedName>
        <fullName evidence="3">MBL fold metallo-hydrolase</fullName>
    </submittedName>
</protein>
<organism evidence="3 4">
    <name type="scientific">Limnobacter humi</name>
    <dbReference type="NCBI Taxonomy" id="1778671"/>
    <lineage>
        <taxon>Bacteria</taxon>
        <taxon>Pseudomonadati</taxon>
        <taxon>Pseudomonadota</taxon>
        <taxon>Betaproteobacteria</taxon>
        <taxon>Burkholderiales</taxon>
        <taxon>Burkholderiaceae</taxon>
        <taxon>Limnobacter</taxon>
    </lineage>
</organism>
<feature type="signal peptide" evidence="1">
    <location>
        <begin position="1"/>
        <end position="21"/>
    </location>
</feature>
<dbReference type="PANTHER" id="PTHR15032">
    <property type="entry name" value="N-ACYL-PHOSPHATIDYLETHANOLAMINE-HYDROLYZING PHOSPHOLIPASE D"/>
    <property type="match status" value="1"/>
</dbReference>
<name>A0ABT1WGG8_9BURK</name>
<dbReference type="RefSeq" id="WP_256763876.1">
    <property type="nucleotide sequence ID" value="NZ_JANIGO010000002.1"/>
</dbReference>
<dbReference type="EMBL" id="JANIGO010000002">
    <property type="protein sequence ID" value="MCQ8896121.1"/>
    <property type="molecule type" value="Genomic_DNA"/>
</dbReference>
<keyword evidence="4" id="KW-1185">Reference proteome</keyword>
<evidence type="ECO:0000259" key="2">
    <source>
        <dbReference type="Pfam" id="PF12706"/>
    </source>
</evidence>
<dbReference type="Proteomes" id="UP001204142">
    <property type="component" value="Unassembled WGS sequence"/>
</dbReference>
<dbReference type="InterPro" id="IPR001279">
    <property type="entry name" value="Metallo-B-lactamas"/>
</dbReference>
<feature type="domain" description="Metallo-beta-lactamase" evidence="2">
    <location>
        <begin position="115"/>
        <end position="312"/>
    </location>
</feature>
<gene>
    <name evidence="3" type="ORF">NQT62_06680</name>
</gene>
<evidence type="ECO:0000313" key="3">
    <source>
        <dbReference type="EMBL" id="MCQ8896121.1"/>
    </source>
</evidence>
<dbReference type="SUPFAM" id="SSF56281">
    <property type="entry name" value="Metallo-hydrolase/oxidoreductase"/>
    <property type="match status" value="1"/>
</dbReference>
<dbReference type="PANTHER" id="PTHR15032:SF4">
    <property type="entry name" value="N-ACYL-PHOSPHATIDYLETHANOLAMINE-HYDROLYZING PHOSPHOLIPASE D"/>
    <property type="match status" value="1"/>
</dbReference>